<evidence type="ECO:0000256" key="4">
    <source>
        <dbReference type="ARBA" id="ARBA00021096"/>
    </source>
</evidence>
<evidence type="ECO:0000259" key="20">
    <source>
        <dbReference type="Pfam" id="PF06455"/>
    </source>
</evidence>
<gene>
    <name evidence="21" type="primary">ND5</name>
</gene>
<dbReference type="PRINTS" id="PR01434">
    <property type="entry name" value="NADHDHGNASE5"/>
</dbReference>
<protein>
    <recommendedName>
        <fullName evidence="4 17">NADH-ubiquinone oxidoreductase chain 5</fullName>
        <ecNumber evidence="3 17">7.1.1.2</ecNumber>
    </recommendedName>
</protein>
<evidence type="ECO:0000256" key="10">
    <source>
        <dbReference type="ARBA" id="ARBA00022982"/>
    </source>
</evidence>
<name>A0A650BJX0_9HEXA</name>
<feature type="transmembrane region" description="Helical" evidence="17">
    <location>
        <begin position="424"/>
        <end position="447"/>
    </location>
</feature>
<comment type="subcellular location">
    <subcellularLocation>
        <location evidence="2">Mitochondrion inner membrane</location>
        <topology evidence="2">Multi-pass membrane protein</topology>
    </subcellularLocation>
</comment>
<geneLocation type="mitochondrion" evidence="21"/>
<feature type="transmembrane region" description="Helical" evidence="17">
    <location>
        <begin position="300"/>
        <end position="322"/>
    </location>
</feature>
<feature type="transmembrane region" description="Helical" evidence="17">
    <location>
        <begin position="529"/>
        <end position="547"/>
    </location>
</feature>
<feature type="transmembrane region" description="Helical" evidence="17">
    <location>
        <begin position="118"/>
        <end position="138"/>
    </location>
</feature>
<feature type="domain" description="NADH-Ubiquinone oxidoreductase (complex I) chain 5 N-terminal" evidence="19">
    <location>
        <begin position="50"/>
        <end position="97"/>
    </location>
</feature>
<evidence type="ECO:0000256" key="16">
    <source>
        <dbReference type="ARBA" id="ARBA00049551"/>
    </source>
</evidence>
<dbReference type="InterPro" id="IPR001516">
    <property type="entry name" value="Proton_antipo_N"/>
</dbReference>
<dbReference type="InterPro" id="IPR001750">
    <property type="entry name" value="ND/Mrp_TM"/>
</dbReference>
<feature type="transmembrane region" description="Helical" evidence="17">
    <location>
        <begin position="343"/>
        <end position="361"/>
    </location>
</feature>
<keyword evidence="5 17" id="KW-0813">Transport</keyword>
<keyword evidence="7 17" id="KW-0812">Transmembrane</keyword>
<feature type="transmembrane region" description="Helical" evidence="17">
    <location>
        <begin position="185"/>
        <end position="201"/>
    </location>
</feature>
<evidence type="ECO:0000256" key="13">
    <source>
        <dbReference type="ARBA" id="ARBA00023075"/>
    </source>
</evidence>
<evidence type="ECO:0000256" key="2">
    <source>
        <dbReference type="ARBA" id="ARBA00004448"/>
    </source>
</evidence>
<sequence length="577" mass="65338">MFNNLFEFKKKYIFYSYSSILMALSFLGLMEGWSFFMSDYVLFLEWELFYSSSVSIVFTLLFDWMSLIFLSVVSFISSMVMIYSHSYMGTDSNFYRFVSLVFLFVASMIFMILSPNMISILLGWDGLGLVSYALVIYYQNSKSSSAGMLTVLSNRIGDVGILVSITWMFNYGSWDFFYLQHLFKSYDLILLMMIIAMAGMTKSAQLPFSAWLPAAMAAPTPVSALVHSSTLVTAGVYLLIRFNELLGVNFGLTIISVTTLFMAGLSANYEFDLKKIIALSTLSQLGMMMVVLSLGNSELAFFHLISHALFKSLLFLCAGFYIHSNLDSQDIRLLGSVSGSFPLTNLLFVGCSLSLCGFPFLAGFYSKDLILESYFFEEMNWLIYFLLFMGTMFTFSYSIRLIYYLYYGEMKLVSVMSGEHDLNMLVPMMGLFIASVMAGSVFIWLFFPPLMTILPMLVKWSILTIGLMLGLLVFKGKSSKPQIFVFPKNLKMFFFKLFIGNMWGLPYLSTAPLGKLLGSGSVYMSSMDYGWLEYMGGQGLINWFMVISSIPDKLNVLGFKSYIFMTFLIFLSVALLI</sequence>
<dbReference type="EMBL" id="MN660050">
    <property type="protein sequence ID" value="QGQ56383.1"/>
    <property type="molecule type" value="Genomic_DNA"/>
</dbReference>
<dbReference type="AlphaFoldDB" id="A0A650BJX0"/>
<evidence type="ECO:0000256" key="14">
    <source>
        <dbReference type="ARBA" id="ARBA00023128"/>
    </source>
</evidence>
<keyword evidence="10" id="KW-0249">Electron transport</keyword>
<evidence type="ECO:0000256" key="12">
    <source>
        <dbReference type="ARBA" id="ARBA00023027"/>
    </source>
</evidence>
<evidence type="ECO:0000256" key="9">
    <source>
        <dbReference type="ARBA" id="ARBA00022967"/>
    </source>
</evidence>
<evidence type="ECO:0000259" key="18">
    <source>
        <dbReference type="Pfam" id="PF00361"/>
    </source>
</evidence>
<evidence type="ECO:0000256" key="7">
    <source>
        <dbReference type="ARBA" id="ARBA00022692"/>
    </source>
</evidence>
<feature type="domain" description="NADH:quinone oxidoreductase/Mrp antiporter transmembrane" evidence="18">
    <location>
        <begin position="114"/>
        <end position="392"/>
    </location>
</feature>
<dbReference type="InterPro" id="IPR003945">
    <property type="entry name" value="NU5C-like"/>
</dbReference>
<dbReference type="InterPro" id="IPR010934">
    <property type="entry name" value="NADH_DH_su5_C"/>
</dbReference>
<dbReference type="Pfam" id="PF06455">
    <property type="entry name" value="NADH5_C"/>
    <property type="match status" value="1"/>
</dbReference>
<reference evidence="21" key="1">
    <citation type="submission" date="2019-11" db="EMBL/GenBank/DDBJ databases">
        <title>Mitochondrial genome of Brachystomella parvula (Collembola: Brachystomellidae).</title>
        <authorList>
            <person name="Jiang L.-L."/>
            <person name="Dong J."/>
            <person name="Jin J.-F."/>
            <person name="Zhang F."/>
        </authorList>
    </citation>
    <scope>NUCLEOTIDE SEQUENCE</scope>
    <source>
        <tissue evidence="21">Whole body</tissue>
    </source>
</reference>
<keyword evidence="14 17" id="KW-0496">Mitochondrion</keyword>
<dbReference type="GO" id="GO:0005743">
    <property type="term" value="C:mitochondrial inner membrane"/>
    <property type="evidence" value="ECO:0007669"/>
    <property type="project" value="UniProtKB-SubCell"/>
</dbReference>
<dbReference type="Pfam" id="PF00662">
    <property type="entry name" value="Proton_antipo_N"/>
    <property type="match status" value="1"/>
</dbReference>
<feature type="transmembrane region" description="Helical" evidence="17">
    <location>
        <begin position="453"/>
        <end position="473"/>
    </location>
</feature>
<evidence type="ECO:0000256" key="17">
    <source>
        <dbReference type="RuleBase" id="RU003404"/>
    </source>
</evidence>
<dbReference type="PANTHER" id="PTHR42829">
    <property type="entry name" value="NADH-UBIQUINONE OXIDOREDUCTASE CHAIN 5"/>
    <property type="match status" value="1"/>
</dbReference>
<feature type="transmembrane region" description="Helical" evidence="17">
    <location>
        <begin position="381"/>
        <end position="403"/>
    </location>
</feature>
<dbReference type="PANTHER" id="PTHR42829:SF2">
    <property type="entry name" value="NADH-UBIQUINONE OXIDOREDUCTASE CHAIN 5"/>
    <property type="match status" value="1"/>
</dbReference>
<keyword evidence="9" id="KW-1278">Translocase</keyword>
<evidence type="ECO:0000259" key="19">
    <source>
        <dbReference type="Pfam" id="PF00662"/>
    </source>
</evidence>
<organism evidence="21">
    <name type="scientific">Brachystomella parvula</name>
    <dbReference type="NCBI Taxonomy" id="187611"/>
    <lineage>
        <taxon>Eukaryota</taxon>
        <taxon>Metazoa</taxon>
        <taxon>Ecdysozoa</taxon>
        <taxon>Arthropoda</taxon>
        <taxon>Hexapoda</taxon>
        <taxon>Collembola</taxon>
        <taxon>Poduromorpha</taxon>
        <taxon>Poduroidea</taxon>
        <taxon>Brachystomellidae</taxon>
        <taxon>Brachystomella</taxon>
    </lineage>
</organism>
<evidence type="ECO:0000256" key="5">
    <source>
        <dbReference type="ARBA" id="ARBA00022448"/>
    </source>
</evidence>
<feature type="transmembrane region" description="Helical" evidence="17">
    <location>
        <begin position="94"/>
        <end position="112"/>
    </location>
</feature>
<dbReference type="GO" id="GO:0003954">
    <property type="term" value="F:NADH dehydrogenase activity"/>
    <property type="evidence" value="ECO:0007669"/>
    <property type="project" value="TreeGrafter"/>
</dbReference>
<feature type="transmembrane region" description="Helical" evidence="17">
    <location>
        <begin position="222"/>
        <end position="240"/>
    </location>
</feature>
<feature type="transmembrane region" description="Helical" evidence="17">
    <location>
        <begin position="559"/>
        <end position="576"/>
    </location>
</feature>
<dbReference type="EC" id="7.1.1.2" evidence="3 17"/>
<keyword evidence="6" id="KW-0679">Respiratory chain</keyword>
<keyword evidence="8" id="KW-0999">Mitochondrion inner membrane</keyword>
<dbReference type="GO" id="GO:0015990">
    <property type="term" value="P:electron transport coupled proton transport"/>
    <property type="evidence" value="ECO:0007669"/>
    <property type="project" value="TreeGrafter"/>
</dbReference>
<feature type="transmembrane region" description="Helical" evidence="17">
    <location>
        <begin position="276"/>
        <end position="294"/>
    </location>
</feature>
<evidence type="ECO:0000313" key="21">
    <source>
        <dbReference type="EMBL" id="QGQ56383.1"/>
    </source>
</evidence>
<feature type="domain" description="NADH dehydrogenase subunit 5 C-terminal" evidence="20">
    <location>
        <begin position="397"/>
        <end position="576"/>
    </location>
</feature>
<evidence type="ECO:0000256" key="1">
    <source>
        <dbReference type="ARBA" id="ARBA00003257"/>
    </source>
</evidence>
<evidence type="ECO:0000256" key="6">
    <source>
        <dbReference type="ARBA" id="ARBA00022660"/>
    </source>
</evidence>
<feature type="transmembrane region" description="Helical" evidence="17">
    <location>
        <begin position="12"/>
        <end position="36"/>
    </location>
</feature>
<dbReference type="Pfam" id="PF00361">
    <property type="entry name" value="Proton_antipo_M"/>
    <property type="match status" value="1"/>
</dbReference>
<comment type="similarity">
    <text evidence="17">Belongs to the complex I subunit 5 family.</text>
</comment>
<evidence type="ECO:0000256" key="8">
    <source>
        <dbReference type="ARBA" id="ARBA00022792"/>
    </source>
</evidence>
<comment type="function">
    <text evidence="17">Core subunit of the mitochondrial membrane respiratory chain NADH dehydrogenase (Complex I) which catalyzes electron transfer from NADH through the respiratory chain, using ubiquinone as an electron acceptor. Essential for the catalytic activity and assembly of complex I.</text>
</comment>
<dbReference type="GO" id="GO:0008137">
    <property type="term" value="F:NADH dehydrogenase (ubiquinone) activity"/>
    <property type="evidence" value="ECO:0007669"/>
    <property type="project" value="UniProtKB-EC"/>
</dbReference>
<evidence type="ECO:0000256" key="15">
    <source>
        <dbReference type="ARBA" id="ARBA00023136"/>
    </source>
</evidence>
<keyword evidence="11 17" id="KW-1133">Transmembrane helix</keyword>
<feature type="transmembrane region" description="Helical" evidence="17">
    <location>
        <begin position="493"/>
        <end position="509"/>
    </location>
</feature>
<evidence type="ECO:0000256" key="3">
    <source>
        <dbReference type="ARBA" id="ARBA00012944"/>
    </source>
</evidence>
<keyword evidence="12 17" id="KW-0520">NAD</keyword>
<feature type="transmembrane region" description="Helical" evidence="17">
    <location>
        <begin position="56"/>
        <end position="82"/>
    </location>
</feature>
<accession>A0A650BJX0</accession>
<comment type="catalytic activity">
    <reaction evidence="16 17">
        <text>a ubiquinone + NADH + 5 H(+)(in) = a ubiquinol + NAD(+) + 4 H(+)(out)</text>
        <dbReference type="Rhea" id="RHEA:29091"/>
        <dbReference type="Rhea" id="RHEA-COMP:9565"/>
        <dbReference type="Rhea" id="RHEA-COMP:9566"/>
        <dbReference type="ChEBI" id="CHEBI:15378"/>
        <dbReference type="ChEBI" id="CHEBI:16389"/>
        <dbReference type="ChEBI" id="CHEBI:17976"/>
        <dbReference type="ChEBI" id="CHEBI:57540"/>
        <dbReference type="ChEBI" id="CHEBI:57945"/>
        <dbReference type="EC" id="7.1.1.2"/>
    </reaction>
</comment>
<proteinExistence type="inferred from homology"/>
<keyword evidence="15 17" id="KW-0472">Membrane</keyword>
<feature type="transmembrane region" description="Helical" evidence="17">
    <location>
        <begin position="159"/>
        <end position="179"/>
    </location>
</feature>
<feature type="transmembrane region" description="Helical" evidence="17">
    <location>
        <begin position="246"/>
        <end position="269"/>
    </location>
</feature>
<dbReference type="GO" id="GO:0042773">
    <property type="term" value="P:ATP synthesis coupled electron transport"/>
    <property type="evidence" value="ECO:0007669"/>
    <property type="project" value="InterPro"/>
</dbReference>
<keyword evidence="13 17" id="KW-0830">Ubiquinone</keyword>
<comment type="function">
    <text evidence="1">Core subunit of the mitochondrial membrane respiratory chain NADH dehydrogenase (Complex I) that is believed to belong to the minimal assembly required for catalysis. Complex I functions in the transfer of electrons from NADH to the respiratory chain. The immediate electron acceptor for the enzyme is believed to be ubiquinone.</text>
</comment>
<evidence type="ECO:0000256" key="11">
    <source>
        <dbReference type="ARBA" id="ARBA00022989"/>
    </source>
</evidence>